<protein>
    <submittedName>
        <fullName evidence="4">Serine/threonine-protein phosphatase 7 long form-like protein</fullName>
    </submittedName>
</protein>
<organism evidence="4 5">
    <name type="scientific">Trifolium pratense</name>
    <name type="common">Red clover</name>
    <dbReference type="NCBI Taxonomy" id="57577"/>
    <lineage>
        <taxon>Eukaryota</taxon>
        <taxon>Viridiplantae</taxon>
        <taxon>Streptophyta</taxon>
        <taxon>Embryophyta</taxon>
        <taxon>Tracheophyta</taxon>
        <taxon>Spermatophyta</taxon>
        <taxon>Magnoliopsida</taxon>
        <taxon>eudicotyledons</taxon>
        <taxon>Gunneridae</taxon>
        <taxon>Pentapetalae</taxon>
        <taxon>rosids</taxon>
        <taxon>fabids</taxon>
        <taxon>Fabales</taxon>
        <taxon>Fabaceae</taxon>
        <taxon>Papilionoideae</taxon>
        <taxon>50 kb inversion clade</taxon>
        <taxon>NPAAA clade</taxon>
        <taxon>Hologalegina</taxon>
        <taxon>IRL clade</taxon>
        <taxon>Trifolieae</taxon>
        <taxon>Trifolium</taxon>
    </lineage>
</organism>
<dbReference type="Proteomes" id="UP000236291">
    <property type="component" value="Unassembled WGS sequence"/>
</dbReference>
<dbReference type="PANTHER" id="PTHR46033:SF8">
    <property type="entry name" value="PROTEIN MAINTENANCE OF MERISTEMS-LIKE"/>
    <property type="match status" value="1"/>
</dbReference>
<reference evidence="4 5" key="1">
    <citation type="journal article" date="2014" name="Am. J. Bot.">
        <title>Genome assembly and annotation for red clover (Trifolium pratense; Fabaceae).</title>
        <authorList>
            <person name="Istvanek J."/>
            <person name="Jaros M."/>
            <person name="Krenek A."/>
            <person name="Repkova J."/>
        </authorList>
    </citation>
    <scope>NUCLEOTIDE SEQUENCE [LARGE SCALE GENOMIC DNA]</scope>
    <source>
        <strain evidence="5">cv. Tatra</strain>
        <tissue evidence="4">Young leaves</tissue>
    </source>
</reference>
<evidence type="ECO:0000313" key="4">
    <source>
        <dbReference type="EMBL" id="PNY15582.1"/>
    </source>
</evidence>
<dbReference type="GO" id="GO:0010073">
    <property type="term" value="P:meristem maintenance"/>
    <property type="evidence" value="ECO:0007669"/>
    <property type="project" value="InterPro"/>
</dbReference>
<feature type="compositionally biased region" description="Acidic residues" evidence="2">
    <location>
        <begin position="248"/>
        <end position="265"/>
    </location>
</feature>
<feature type="coiled-coil region" evidence="1">
    <location>
        <begin position="44"/>
        <end position="78"/>
    </location>
</feature>
<evidence type="ECO:0000259" key="3">
    <source>
        <dbReference type="Pfam" id="PF10536"/>
    </source>
</evidence>
<comment type="caution">
    <text evidence="4">The sequence shown here is derived from an EMBL/GenBank/DDBJ whole genome shotgun (WGS) entry which is preliminary data.</text>
</comment>
<dbReference type="STRING" id="57577.A0A2K3PJW1"/>
<sequence>MEPRSKYEPDYGWRNRSNLNTMSISELFSKLKGTFIKSDFDLVEKTLVSREEMLKEEIEEKKREMELLEERMKFEMLERVTVEFKLERIQEEMNKKVLMKKGNERGDVVAAKDRLVGDGVASLVDEMGMNEVLKESGNVEKCGIEFESDGDAVKNRVVGDGDGAASAADAEKTGENVRVLMKAKQGVLDEQSKKDGLGASDMEEPPLKRVRGKRGSSTTASSWREREITRQKEGGQSVWLVQRQPEVDEKEEDENLMDAGGDEEDERVVQVAKINAATFTYPEPEPTEFPGGPSDKGVLSLYASHIARHIFDGQVREVLTVVSHGRKVQKFDTPDEDWFHIKMARTGLAYLSTTGYEFLDPALISAFVERWHEETSSFHLPAGEITVTLDDVSCLLHLPIEGSLLDHNNTLNKDEVAMMMVSLLGAKPFDAKTQVRVTKGAHAKITYLKELFASHVQSVADYTKESNLEEANKFQDFAIRVYLLILVGWTIFADTSKNTVQLTYLKYFKDLEIVDNYAWGAAALTHLYKGLSAATVPKVKIVAGYMTLLQAWIIQHFPSLCGQVENERYIEAQPAANKFLPKKGQNNVEGYRSALDRMLTFDIHWNPYDNHRVTRPFEEISFYSGWIRCGPMIVRYLPERVLRQFGRVQTIPRHPSHSANPLTPRLQISQQYAQYMDWVLTPEERGDLPLHSWNVAPGYMRWYFRISHPYMIPLPPGDPPRPFEMEALIEEDAH</sequence>
<feature type="region of interest" description="Disordered" evidence="2">
    <location>
        <begin position="246"/>
        <end position="265"/>
    </location>
</feature>
<feature type="region of interest" description="Disordered" evidence="2">
    <location>
        <begin position="190"/>
        <end position="236"/>
    </location>
</feature>
<feature type="compositionally biased region" description="Basic and acidic residues" evidence="2">
    <location>
        <begin position="223"/>
        <end position="233"/>
    </location>
</feature>
<keyword evidence="1" id="KW-0175">Coiled coil</keyword>
<evidence type="ECO:0000256" key="1">
    <source>
        <dbReference type="SAM" id="Coils"/>
    </source>
</evidence>
<feature type="domain" description="Aminotransferase-like plant mobile" evidence="3">
    <location>
        <begin position="359"/>
        <end position="703"/>
    </location>
</feature>
<dbReference type="InterPro" id="IPR019557">
    <property type="entry name" value="AminoTfrase-like_pln_mobile"/>
</dbReference>
<name>A0A2K3PJW1_TRIPR</name>
<evidence type="ECO:0000256" key="2">
    <source>
        <dbReference type="SAM" id="MobiDB-lite"/>
    </source>
</evidence>
<accession>A0A2K3PJW1</accession>
<proteinExistence type="predicted"/>
<dbReference type="PANTHER" id="PTHR46033">
    <property type="entry name" value="PROTEIN MAIN-LIKE 2"/>
    <property type="match status" value="1"/>
</dbReference>
<gene>
    <name evidence="4" type="ORF">L195_g012281</name>
</gene>
<dbReference type="EMBL" id="ASHM01007793">
    <property type="protein sequence ID" value="PNY15582.1"/>
    <property type="molecule type" value="Genomic_DNA"/>
</dbReference>
<dbReference type="Pfam" id="PF10536">
    <property type="entry name" value="PMD"/>
    <property type="match status" value="1"/>
</dbReference>
<dbReference type="ExpressionAtlas" id="A0A2K3PJW1">
    <property type="expression patterns" value="baseline"/>
</dbReference>
<evidence type="ECO:0000313" key="5">
    <source>
        <dbReference type="Proteomes" id="UP000236291"/>
    </source>
</evidence>
<dbReference type="InterPro" id="IPR044824">
    <property type="entry name" value="MAIN-like"/>
</dbReference>
<dbReference type="AlphaFoldDB" id="A0A2K3PJW1"/>
<reference evidence="4 5" key="2">
    <citation type="journal article" date="2017" name="Front. Plant Sci.">
        <title>Gene Classification and Mining of Molecular Markers Useful in Red Clover (Trifolium pratense) Breeding.</title>
        <authorList>
            <person name="Istvanek J."/>
            <person name="Dluhosova J."/>
            <person name="Dluhos P."/>
            <person name="Patkova L."/>
            <person name="Nedelnik J."/>
            <person name="Repkova J."/>
        </authorList>
    </citation>
    <scope>NUCLEOTIDE SEQUENCE [LARGE SCALE GENOMIC DNA]</scope>
    <source>
        <strain evidence="5">cv. Tatra</strain>
        <tissue evidence="4">Young leaves</tissue>
    </source>
</reference>